<dbReference type="GO" id="GO:0008270">
    <property type="term" value="F:zinc ion binding"/>
    <property type="evidence" value="ECO:0007669"/>
    <property type="project" value="InterPro"/>
</dbReference>
<evidence type="ECO:0000256" key="1">
    <source>
        <dbReference type="ARBA" id="ARBA00002151"/>
    </source>
</evidence>
<dbReference type="RefSeq" id="WP_054493053.1">
    <property type="nucleotide sequence ID" value="NZ_BBZA01000122.1"/>
</dbReference>
<comment type="cofactor">
    <cofactor evidence="15 18">
        <name>Zn(2+)</name>
        <dbReference type="ChEBI" id="CHEBI:29105"/>
    </cofactor>
    <text evidence="15 18">Binds 1 zinc ion.</text>
</comment>
<evidence type="ECO:0000256" key="18">
    <source>
        <dbReference type="PIRSR" id="PIRSR006769-3"/>
    </source>
</evidence>
<dbReference type="CDD" id="cd01284">
    <property type="entry name" value="Riboflavin_deaminase-reductase"/>
    <property type="match status" value="1"/>
</dbReference>
<keyword evidence="9 15" id="KW-0862">Zinc</keyword>
<reference evidence="20 22" key="1">
    <citation type="journal article" date="2015" name="Genome Announc.">
        <title>Draft Genome Sequence of a Heterotrophic Facultative Anaerobic Thermophilic Bacterium, Ardenticatena maritima Strain 110ST.</title>
        <authorList>
            <person name="Kawaichi S."/>
            <person name="Yoshida T."/>
            <person name="Sako Y."/>
            <person name="Nakamura R."/>
        </authorList>
    </citation>
    <scope>NUCLEOTIDE SEQUENCE [LARGE SCALE GENOMIC DNA]</scope>
    <source>
        <strain evidence="20 22">110S</strain>
    </source>
</reference>
<dbReference type="PROSITE" id="PS00903">
    <property type="entry name" value="CYT_DCMP_DEAMINASES_1"/>
    <property type="match status" value="1"/>
</dbReference>
<dbReference type="Pfam" id="PF01872">
    <property type="entry name" value="RibD_C"/>
    <property type="match status" value="1"/>
</dbReference>
<evidence type="ECO:0000313" key="20">
    <source>
        <dbReference type="EMBL" id="GAP63179.1"/>
    </source>
</evidence>
<dbReference type="InterPro" id="IPR016192">
    <property type="entry name" value="APOBEC/CMP_deaminase_Zn-bd"/>
</dbReference>
<feature type="binding site" evidence="17">
    <location>
        <begin position="302"/>
        <end position="308"/>
    </location>
    <ligand>
        <name>NADP(+)</name>
        <dbReference type="ChEBI" id="CHEBI:58349"/>
    </ligand>
</feature>
<evidence type="ECO:0000256" key="8">
    <source>
        <dbReference type="ARBA" id="ARBA00022801"/>
    </source>
</evidence>
<evidence type="ECO:0000256" key="9">
    <source>
        <dbReference type="ARBA" id="ARBA00022833"/>
    </source>
</evidence>
<feature type="domain" description="CMP/dCMP-type deaminase" evidence="19">
    <location>
        <begin position="5"/>
        <end position="126"/>
    </location>
</feature>
<comment type="similarity">
    <text evidence="5 15">In the C-terminal section; belongs to the HTP reductase family.</text>
</comment>
<evidence type="ECO:0000256" key="4">
    <source>
        <dbReference type="ARBA" id="ARBA00005259"/>
    </source>
</evidence>
<comment type="catalytic activity">
    <reaction evidence="13 15">
        <text>5-amino-6-(5-phospho-D-ribitylamino)uracil + NADP(+) = 5-amino-6-(5-phospho-D-ribosylamino)uracil + NADPH + H(+)</text>
        <dbReference type="Rhea" id="RHEA:17845"/>
        <dbReference type="ChEBI" id="CHEBI:15378"/>
        <dbReference type="ChEBI" id="CHEBI:57783"/>
        <dbReference type="ChEBI" id="CHEBI:58349"/>
        <dbReference type="ChEBI" id="CHEBI:58421"/>
        <dbReference type="ChEBI" id="CHEBI:58453"/>
        <dbReference type="EC" id="1.1.1.193"/>
    </reaction>
</comment>
<evidence type="ECO:0000256" key="3">
    <source>
        <dbReference type="ARBA" id="ARBA00004910"/>
    </source>
</evidence>
<dbReference type="GO" id="GO:0009231">
    <property type="term" value="P:riboflavin biosynthetic process"/>
    <property type="evidence" value="ECO:0007669"/>
    <property type="project" value="UniProtKB-UniPathway"/>
</dbReference>
<evidence type="ECO:0000256" key="10">
    <source>
        <dbReference type="ARBA" id="ARBA00022857"/>
    </source>
</evidence>
<evidence type="ECO:0000256" key="14">
    <source>
        <dbReference type="ARBA" id="ARBA00049886"/>
    </source>
</evidence>
<dbReference type="GO" id="GO:0008703">
    <property type="term" value="F:5-amino-6-(5-phosphoribosylamino)uracil reductase activity"/>
    <property type="evidence" value="ECO:0007669"/>
    <property type="project" value="UniProtKB-EC"/>
</dbReference>
<dbReference type="InterPro" id="IPR050765">
    <property type="entry name" value="Riboflavin_Biosynth_HTPR"/>
</dbReference>
<evidence type="ECO:0000313" key="23">
    <source>
        <dbReference type="Proteomes" id="UP000050502"/>
    </source>
</evidence>
<reference evidence="22" key="3">
    <citation type="submission" date="2015-08" db="EMBL/GenBank/DDBJ databases">
        <title>Draft Genome Sequence of a Heterotrophic Facultative Anaerobic Bacterium Ardenticatena maritima Strain 110S.</title>
        <authorList>
            <person name="Kawaichi S."/>
            <person name="Yoshida T."/>
            <person name="Sako Y."/>
            <person name="Nakamura R."/>
        </authorList>
    </citation>
    <scope>NUCLEOTIDE SEQUENCE [LARGE SCALE GENOMIC DNA]</scope>
    <source>
        <strain evidence="22">110S</strain>
    </source>
</reference>
<dbReference type="InterPro" id="IPR002125">
    <property type="entry name" value="CMP_dCMP_dom"/>
</dbReference>
<evidence type="ECO:0000313" key="21">
    <source>
        <dbReference type="EMBL" id="KPL89717.1"/>
    </source>
</evidence>
<dbReference type="EC" id="1.1.1.193" evidence="15"/>
<evidence type="ECO:0000256" key="16">
    <source>
        <dbReference type="PIRSR" id="PIRSR006769-1"/>
    </source>
</evidence>
<comment type="catalytic activity">
    <reaction evidence="14 15">
        <text>2,5-diamino-6-hydroxy-4-(5-phosphoribosylamino)-pyrimidine + H2O + H(+) = 5-amino-6-(5-phospho-D-ribosylamino)uracil + NH4(+)</text>
        <dbReference type="Rhea" id="RHEA:21868"/>
        <dbReference type="ChEBI" id="CHEBI:15377"/>
        <dbReference type="ChEBI" id="CHEBI:15378"/>
        <dbReference type="ChEBI" id="CHEBI:28938"/>
        <dbReference type="ChEBI" id="CHEBI:58453"/>
        <dbReference type="ChEBI" id="CHEBI:58614"/>
        <dbReference type="EC" id="3.5.4.26"/>
    </reaction>
</comment>
<evidence type="ECO:0000256" key="2">
    <source>
        <dbReference type="ARBA" id="ARBA00004882"/>
    </source>
</evidence>
<evidence type="ECO:0000256" key="7">
    <source>
        <dbReference type="ARBA" id="ARBA00022723"/>
    </source>
</evidence>
<dbReference type="Gene3D" id="3.40.140.10">
    <property type="entry name" value="Cytidine Deaminase, domain 2"/>
    <property type="match status" value="1"/>
</dbReference>
<dbReference type="PANTHER" id="PTHR38011">
    <property type="entry name" value="DIHYDROFOLATE REDUCTASE FAMILY PROTEIN (AFU_ORTHOLOGUE AFUA_8G06820)"/>
    <property type="match status" value="1"/>
</dbReference>
<dbReference type="InterPro" id="IPR024072">
    <property type="entry name" value="DHFR-like_dom_sf"/>
</dbReference>
<comment type="caution">
    <text evidence="20">The sequence shown here is derived from an EMBL/GenBank/DDBJ whole genome shotgun (WGS) entry which is preliminary data.</text>
</comment>
<feature type="binding site" evidence="17">
    <location>
        <position position="174"/>
    </location>
    <ligand>
        <name>NADP(+)</name>
        <dbReference type="ChEBI" id="CHEBI:58349"/>
    </ligand>
</feature>
<dbReference type="EMBL" id="BBZA01000122">
    <property type="protein sequence ID" value="GAP63179.1"/>
    <property type="molecule type" value="Genomic_DNA"/>
</dbReference>
<dbReference type="PROSITE" id="PS51747">
    <property type="entry name" value="CYT_DCMP_DEAMINASES_2"/>
    <property type="match status" value="1"/>
</dbReference>
<evidence type="ECO:0000256" key="12">
    <source>
        <dbReference type="ARBA" id="ARBA00023268"/>
    </source>
</evidence>
<evidence type="ECO:0000256" key="5">
    <source>
        <dbReference type="ARBA" id="ARBA00007417"/>
    </source>
</evidence>
<dbReference type="EC" id="3.5.4.26" evidence="15"/>
<dbReference type="Gene3D" id="3.40.430.10">
    <property type="entry name" value="Dihydrofolate Reductase, subunit A"/>
    <property type="match status" value="1"/>
</dbReference>
<feature type="binding site" evidence="17">
    <location>
        <position position="204"/>
    </location>
    <ligand>
        <name>NADP(+)</name>
        <dbReference type="ChEBI" id="CHEBI:58349"/>
    </ligand>
</feature>
<feature type="binding site" evidence="18">
    <location>
        <position position="88"/>
    </location>
    <ligand>
        <name>Zn(2+)</name>
        <dbReference type="ChEBI" id="CHEBI:29105"/>
        <note>catalytic</note>
    </ligand>
</feature>
<name>A0A0M8K9F5_9CHLR</name>
<gene>
    <name evidence="20" type="primary">ribD</name>
    <name evidence="20" type="ORF">ARMA_1602</name>
    <name evidence="21" type="ORF">SE16_04840</name>
</gene>
<feature type="binding site" evidence="17">
    <location>
        <position position="200"/>
    </location>
    <ligand>
        <name>NADP(+)</name>
        <dbReference type="ChEBI" id="CHEBI:58349"/>
    </ligand>
</feature>
<proteinExistence type="inferred from homology"/>
<keyword evidence="6 15" id="KW-0686">Riboflavin biosynthesis</keyword>
<feature type="binding site" evidence="17">
    <location>
        <position position="158"/>
    </location>
    <ligand>
        <name>NADP(+)</name>
        <dbReference type="ChEBI" id="CHEBI:58349"/>
    </ligand>
</feature>
<dbReference type="STRING" id="872965.SE16_04840"/>
<feature type="binding site" evidence="17">
    <location>
        <position position="211"/>
    </location>
    <ligand>
        <name>substrate</name>
    </ligand>
</feature>
<sequence length="376" mass="40032">MHAQQPSEPFMRRALALAEQARGRTSPNPMVGAVLVKDGRIVGEGYHRRAGEPHAEIEALRAAGEEARGATLYVTLEPCCHYGRTPPCTNALIAAGVAEVHMAMLDPNPRVAGKGRAALEAAGIRTTVGLCEDEARALNAAFIKWVTTGRPLVIAKFAMSLDGKIAAHTGDARWISGETSRIYAHHLRNEVDAILVGVQTVLADNPRLTTRLPNATDVRHPVRIVLDSRGRAPLDAEVFQPTLPGRTLVATTSAMPASHRAALEAQGVDVLVCPSVHGRVALPALLDELGKCEITSLLVEGGGTVLGSFFDAGLVDEVVAFIAPMVIGGEHAPQPVGGHGVARVADAWRLDDLRVERLGDDILVRGRVRHPHAENE</sequence>
<evidence type="ECO:0000256" key="17">
    <source>
        <dbReference type="PIRSR" id="PIRSR006769-2"/>
    </source>
</evidence>
<keyword evidence="11 15" id="KW-0560">Oxidoreductase</keyword>
<dbReference type="PANTHER" id="PTHR38011:SF7">
    <property type="entry name" value="2,5-DIAMINO-6-RIBOSYLAMINO-4(3H)-PYRIMIDINONE 5'-PHOSPHATE REDUCTASE"/>
    <property type="match status" value="1"/>
</dbReference>
<dbReference type="SUPFAM" id="SSF53597">
    <property type="entry name" value="Dihydrofolate reductase-like"/>
    <property type="match status" value="1"/>
</dbReference>
<organism evidence="20 22">
    <name type="scientific">Ardenticatena maritima</name>
    <dbReference type="NCBI Taxonomy" id="872965"/>
    <lineage>
        <taxon>Bacteria</taxon>
        <taxon>Bacillati</taxon>
        <taxon>Chloroflexota</taxon>
        <taxon>Ardenticatenia</taxon>
        <taxon>Ardenticatenales</taxon>
        <taxon>Ardenticatenaceae</taxon>
        <taxon>Ardenticatena</taxon>
    </lineage>
</organism>
<dbReference type="NCBIfam" id="TIGR00326">
    <property type="entry name" value="eubact_ribD"/>
    <property type="match status" value="1"/>
</dbReference>
<keyword evidence="7 15" id="KW-0479">Metal-binding</keyword>
<feature type="binding site" evidence="17">
    <location>
        <position position="208"/>
    </location>
    <ligand>
        <name>substrate</name>
    </ligand>
</feature>
<accession>A0A0M8K9F5</accession>
<dbReference type="EMBL" id="LGKN01000003">
    <property type="protein sequence ID" value="KPL89717.1"/>
    <property type="molecule type" value="Genomic_DNA"/>
</dbReference>
<evidence type="ECO:0000259" key="19">
    <source>
        <dbReference type="PROSITE" id="PS51747"/>
    </source>
</evidence>
<dbReference type="Proteomes" id="UP000050502">
    <property type="component" value="Unassembled WGS sequence"/>
</dbReference>
<comment type="similarity">
    <text evidence="4 15">In the N-terminal section; belongs to the cytidine and deoxycytidylate deaminase family.</text>
</comment>
<dbReference type="PIRSF" id="PIRSF006769">
    <property type="entry name" value="RibD"/>
    <property type="match status" value="1"/>
</dbReference>
<evidence type="ECO:0000256" key="13">
    <source>
        <dbReference type="ARBA" id="ARBA00049861"/>
    </source>
</evidence>
<dbReference type="AlphaFoldDB" id="A0A0M8K9F5"/>
<dbReference type="GO" id="GO:0008835">
    <property type="term" value="F:diaminohydroxyphosphoribosylaminopyrimidine deaminase activity"/>
    <property type="evidence" value="ECO:0007669"/>
    <property type="project" value="UniProtKB-EC"/>
</dbReference>
<feature type="binding site" evidence="17">
    <location>
        <position position="228"/>
    </location>
    <ligand>
        <name>NADP(+)</name>
        <dbReference type="ChEBI" id="CHEBI:58349"/>
    </ligand>
</feature>
<dbReference type="InParanoid" id="A0A0M8K9F5"/>
<evidence type="ECO:0000256" key="11">
    <source>
        <dbReference type="ARBA" id="ARBA00023002"/>
    </source>
</evidence>
<dbReference type="InterPro" id="IPR016193">
    <property type="entry name" value="Cytidine_deaminase-like"/>
</dbReference>
<feature type="binding site" evidence="17">
    <location>
        <position position="188"/>
    </location>
    <ligand>
        <name>substrate</name>
    </ligand>
</feature>
<comment type="function">
    <text evidence="1 15">Converts 2,5-diamino-6-(ribosylamino)-4(3h)-pyrimidinone 5'-phosphate into 5-amino-6-(ribosylamino)-2,4(1h,3h)-pyrimidinedione 5'-phosphate.</text>
</comment>
<keyword evidence="12" id="KW-0511">Multifunctional enzyme</keyword>
<feature type="binding site" evidence="18">
    <location>
        <position position="54"/>
    </location>
    <ligand>
        <name>Zn(2+)</name>
        <dbReference type="ChEBI" id="CHEBI:29105"/>
        <note>catalytic</note>
    </ligand>
</feature>
<feature type="active site" description="Proton donor" evidence="16">
    <location>
        <position position="56"/>
    </location>
</feature>
<dbReference type="SUPFAM" id="SSF53927">
    <property type="entry name" value="Cytidine deaminase-like"/>
    <property type="match status" value="1"/>
</dbReference>
<feature type="binding site" evidence="18">
    <location>
        <position position="79"/>
    </location>
    <ligand>
        <name>Zn(2+)</name>
        <dbReference type="ChEBI" id="CHEBI:29105"/>
        <note>catalytic</note>
    </ligand>
</feature>
<dbReference type="Pfam" id="PF00383">
    <property type="entry name" value="dCMP_cyt_deam_1"/>
    <property type="match status" value="1"/>
</dbReference>
<dbReference type="GO" id="GO:0050661">
    <property type="term" value="F:NADP binding"/>
    <property type="evidence" value="ECO:0007669"/>
    <property type="project" value="InterPro"/>
</dbReference>
<protein>
    <recommendedName>
        <fullName evidence="15">Riboflavin biosynthesis protein RibD</fullName>
    </recommendedName>
    <domain>
        <recommendedName>
            <fullName evidence="15">Diaminohydroxyphosphoribosylaminopyrimidine deaminase</fullName>
            <shortName evidence="15">DRAP deaminase</shortName>
            <ecNumber evidence="15">3.5.4.26</ecNumber>
        </recommendedName>
        <alternativeName>
            <fullName evidence="15">Riboflavin-specific deaminase</fullName>
        </alternativeName>
    </domain>
    <domain>
        <recommendedName>
            <fullName evidence="15">5-amino-6-(5-phosphoribosylamino)uracil reductase</fullName>
            <ecNumber evidence="15">1.1.1.193</ecNumber>
        </recommendedName>
        <alternativeName>
            <fullName evidence="15">HTP reductase</fullName>
        </alternativeName>
    </domain>
</protein>
<dbReference type="PATRIC" id="fig|872965.6.peg.943"/>
<keyword evidence="8 15" id="KW-0378">Hydrolase</keyword>
<keyword evidence="10 15" id="KW-0521">NADP</keyword>
<comment type="pathway">
    <text evidence="3 15">Cofactor biosynthesis; riboflavin biosynthesis; 5-amino-6-(D-ribitylamino)uracil from GTP: step 3/4.</text>
</comment>
<dbReference type="InterPro" id="IPR004794">
    <property type="entry name" value="Eubact_RibD"/>
</dbReference>
<dbReference type="InterPro" id="IPR011549">
    <property type="entry name" value="RibD_C"/>
</dbReference>
<dbReference type="InterPro" id="IPR002734">
    <property type="entry name" value="RibDG_C"/>
</dbReference>
<comment type="pathway">
    <text evidence="2 15">Cofactor biosynthesis; riboflavin biosynthesis; 5-amino-6-(D-ribitylamino)uracil from GTP: step 2/4.</text>
</comment>
<dbReference type="FunCoup" id="A0A0M8K9F5">
    <property type="interactions" value="430"/>
</dbReference>
<dbReference type="NCBIfam" id="TIGR00227">
    <property type="entry name" value="ribD_Cterm"/>
    <property type="match status" value="1"/>
</dbReference>
<evidence type="ECO:0000313" key="22">
    <source>
        <dbReference type="Proteomes" id="UP000037784"/>
    </source>
</evidence>
<evidence type="ECO:0000256" key="6">
    <source>
        <dbReference type="ARBA" id="ARBA00022619"/>
    </source>
</evidence>
<keyword evidence="22" id="KW-1185">Reference proteome</keyword>
<dbReference type="Proteomes" id="UP000037784">
    <property type="component" value="Unassembled WGS sequence"/>
</dbReference>
<dbReference type="FunFam" id="3.40.140.10:FF:000025">
    <property type="entry name" value="Riboflavin biosynthesis protein RibD"/>
    <property type="match status" value="1"/>
</dbReference>
<evidence type="ECO:0000256" key="15">
    <source>
        <dbReference type="PIRNR" id="PIRNR006769"/>
    </source>
</evidence>
<reference evidence="21 23" key="2">
    <citation type="submission" date="2015-07" db="EMBL/GenBank/DDBJ databases">
        <title>Whole genome sequence of Ardenticatena maritima DSM 23922.</title>
        <authorList>
            <person name="Hemp J."/>
            <person name="Ward L.M."/>
            <person name="Pace L.A."/>
            <person name="Fischer W.W."/>
        </authorList>
    </citation>
    <scope>NUCLEOTIDE SEQUENCE [LARGE SCALE GENOMIC DNA]</scope>
    <source>
        <strain evidence="21 23">110S</strain>
    </source>
</reference>
<feature type="binding site" evidence="17">
    <location>
        <position position="300"/>
    </location>
    <ligand>
        <name>substrate</name>
    </ligand>
</feature>
<dbReference type="UniPathway" id="UPA00275">
    <property type="reaction ID" value="UER00401"/>
</dbReference>